<dbReference type="Proteomes" id="UP001595957">
    <property type="component" value="Unassembled WGS sequence"/>
</dbReference>
<keyword evidence="2" id="KW-0238">DNA-binding</keyword>
<evidence type="ECO:0000256" key="3">
    <source>
        <dbReference type="ARBA" id="ARBA00023163"/>
    </source>
</evidence>
<organism evidence="5 6">
    <name type="scientific">Sphingobium tyrosinilyticum</name>
    <dbReference type="NCBI Taxonomy" id="2715436"/>
    <lineage>
        <taxon>Bacteria</taxon>
        <taxon>Pseudomonadati</taxon>
        <taxon>Pseudomonadota</taxon>
        <taxon>Alphaproteobacteria</taxon>
        <taxon>Sphingomonadales</taxon>
        <taxon>Sphingomonadaceae</taxon>
        <taxon>Sphingobium</taxon>
    </lineage>
</organism>
<evidence type="ECO:0000256" key="1">
    <source>
        <dbReference type="ARBA" id="ARBA00023015"/>
    </source>
</evidence>
<reference evidence="6" key="1">
    <citation type="journal article" date="2019" name="Int. J. Syst. Evol. Microbiol.">
        <title>The Global Catalogue of Microorganisms (GCM) 10K type strain sequencing project: providing services to taxonomists for standard genome sequencing and annotation.</title>
        <authorList>
            <consortium name="The Broad Institute Genomics Platform"/>
            <consortium name="The Broad Institute Genome Sequencing Center for Infectious Disease"/>
            <person name="Wu L."/>
            <person name="Ma J."/>
        </authorList>
    </citation>
    <scope>NUCLEOTIDE SEQUENCE [LARGE SCALE GENOMIC DNA]</scope>
    <source>
        <strain evidence="6">NBRC 103632</strain>
    </source>
</reference>
<evidence type="ECO:0000313" key="6">
    <source>
        <dbReference type="Proteomes" id="UP001595957"/>
    </source>
</evidence>
<keyword evidence="3" id="KW-0804">Transcription</keyword>
<evidence type="ECO:0000256" key="2">
    <source>
        <dbReference type="ARBA" id="ARBA00023125"/>
    </source>
</evidence>
<name>A0ABV9EZP0_9SPHN</name>
<feature type="domain" description="HTH luxR-type" evidence="4">
    <location>
        <begin position="257"/>
        <end position="322"/>
    </location>
</feature>
<dbReference type="InterPro" id="IPR000792">
    <property type="entry name" value="Tscrpt_reg_LuxR_C"/>
</dbReference>
<dbReference type="PRINTS" id="PR00038">
    <property type="entry name" value="HTHLUXR"/>
</dbReference>
<dbReference type="CDD" id="cd06170">
    <property type="entry name" value="LuxR_C_like"/>
    <property type="match status" value="1"/>
</dbReference>
<sequence>MRKDLWMDAHGAIVEINRAAREKPTAQFREAALNILQGRIRFDTASWSSIAAPGRVPQDMQLWGQNSSMIDAYLKVRSSDIVSVRTCKQAGEPQLFNWSSSDDQRQFSPKFLTYCEDSGYLNVLSVMVKSSAFSYTSLSLSREDMRRPFDEDERAIMKWIVPHLMHAWVANYALNPAKRINDLEPCDATVMVCSSSGKLLGDGSSFKKILAEEIPGWDQQYLPVDILEAIKRHTTWENHRIKVSSKPVADVNIIGIVRKSSTPLTTRELEICRRAASGLTHKQIAFELRISPGTVKNHLYHSYAKLGVSNKVSLVRVLGSILSG</sequence>
<comment type="caution">
    <text evidence="5">The sequence shown here is derived from an EMBL/GenBank/DDBJ whole genome shotgun (WGS) entry which is preliminary data.</text>
</comment>
<dbReference type="InterPro" id="IPR036388">
    <property type="entry name" value="WH-like_DNA-bd_sf"/>
</dbReference>
<dbReference type="InterPro" id="IPR016032">
    <property type="entry name" value="Sig_transdc_resp-reg_C-effctor"/>
</dbReference>
<dbReference type="SMART" id="SM00421">
    <property type="entry name" value="HTH_LUXR"/>
    <property type="match status" value="1"/>
</dbReference>
<accession>A0ABV9EZP0</accession>
<evidence type="ECO:0000313" key="5">
    <source>
        <dbReference type="EMBL" id="MFC4594593.1"/>
    </source>
</evidence>
<dbReference type="PANTHER" id="PTHR44688">
    <property type="entry name" value="DNA-BINDING TRANSCRIPTIONAL ACTIVATOR DEVR_DOSR"/>
    <property type="match status" value="1"/>
</dbReference>
<keyword evidence="1" id="KW-0805">Transcription regulation</keyword>
<dbReference type="Gene3D" id="1.10.10.10">
    <property type="entry name" value="Winged helix-like DNA-binding domain superfamily/Winged helix DNA-binding domain"/>
    <property type="match status" value="1"/>
</dbReference>
<dbReference type="EMBL" id="JBHSFZ010000020">
    <property type="protein sequence ID" value="MFC4594593.1"/>
    <property type="molecule type" value="Genomic_DNA"/>
</dbReference>
<dbReference type="Pfam" id="PF00196">
    <property type="entry name" value="GerE"/>
    <property type="match status" value="1"/>
</dbReference>
<gene>
    <name evidence="5" type="ORF">ACFO3E_10405</name>
</gene>
<dbReference type="RefSeq" id="WP_380804498.1">
    <property type="nucleotide sequence ID" value="NZ_JBHSFZ010000020.1"/>
</dbReference>
<keyword evidence="6" id="KW-1185">Reference proteome</keyword>
<proteinExistence type="predicted"/>
<protein>
    <submittedName>
        <fullName evidence="5">Response regulator transcription factor</fullName>
    </submittedName>
</protein>
<evidence type="ECO:0000259" key="4">
    <source>
        <dbReference type="PROSITE" id="PS50043"/>
    </source>
</evidence>
<dbReference type="PANTHER" id="PTHR44688:SF16">
    <property type="entry name" value="DNA-BINDING TRANSCRIPTIONAL ACTIVATOR DEVR_DOSR"/>
    <property type="match status" value="1"/>
</dbReference>
<dbReference type="SUPFAM" id="SSF46894">
    <property type="entry name" value="C-terminal effector domain of the bipartite response regulators"/>
    <property type="match status" value="1"/>
</dbReference>
<dbReference type="PROSITE" id="PS50043">
    <property type="entry name" value="HTH_LUXR_2"/>
    <property type="match status" value="1"/>
</dbReference>